<dbReference type="Gramene" id="Kaladp0071s0226.1.v1.1">
    <property type="protein sequence ID" value="Kaladp0071s0226.1.v1.1.CDS.1"/>
    <property type="gene ID" value="Kaladp0071s0226.v1.1"/>
</dbReference>
<keyword evidence="2" id="KW-1133">Transmembrane helix</keyword>
<feature type="compositionally biased region" description="Polar residues" evidence="1">
    <location>
        <begin position="106"/>
        <end position="121"/>
    </location>
</feature>
<proteinExistence type="predicted"/>
<dbReference type="AlphaFoldDB" id="A0A7N0ULP7"/>
<dbReference type="Proteomes" id="UP000594263">
    <property type="component" value="Unplaced"/>
</dbReference>
<sequence length="121" mass="13461">MHQTRYDIHCSITKHRENDVAEAYIIIDLGIFSTFCVICASNFLTLLVLQKQSHTHQLDALTCTHCRQSNAAKTYVRYLSSPPIIGIGTPFFTGRADVARPVTLPQDRTPSTSSVSPLNLN</sequence>
<reference evidence="3" key="1">
    <citation type="submission" date="2021-01" db="UniProtKB">
        <authorList>
            <consortium name="EnsemblPlants"/>
        </authorList>
    </citation>
    <scope>IDENTIFICATION</scope>
</reference>
<feature type="region of interest" description="Disordered" evidence="1">
    <location>
        <begin position="102"/>
        <end position="121"/>
    </location>
</feature>
<evidence type="ECO:0000256" key="1">
    <source>
        <dbReference type="SAM" id="MobiDB-lite"/>
    </source>
</evidence>
<feature type="transmembrane region" description="Helical" evidence="2">
    <location>
        <begin position="23"/>
        <end position="49"/>
    </location>
</feature>
<keyword evidence="2" id="KW-0472">Membrane</keyword>
<name>A0A7N0ULP7_KALFE</name>
<keyword evidence="2" id="KW-0812">Transmembrane</keyword>
<dbReference type="EnsemblPlants" id="Kaladp0071s0226.1.v1.1">
    <property type="protein sequence ID" value="Kaladp0071s0226.1.v1.1.CDS.1"/>
    <property type="gene ID" value="Kaladp0071s0226.v1.1"/>
</dbReference>
<protein>
    <submittedName>
        <fullName evidence="3">Uncharacterized protein</fullName>
    </submittedName>
</protein>
<accession>A0A7N0ULP7</accession>
<organism evidence="3 4">
    <name type="scientific">Kalanchoe fedtschenkoi</name>
    <name type="common">Lavender scallops</name>
    <name type="synonym">South American air plant</name>
    <dbReference type="NCBI Taxonomy" id="63787"/>
    <lineage>
        <taxon>Eukaryota</taxon>
        <taxon>Viridiplantae</taxon>
        <taxon>Streptophyta</taxon>
        <taxon>Embryophyta</taxon>
        <taxon>Tracheophyta</taxon>
        <taxon>Spermatophyta</taxon>
        <taxon>Magnoliopsida</taxon>
        <taxon>eudicotyledons</taxon>
        <taxon>Gunneridae</taxon>
        <taxon>Pentapetalae</taxon>
        <taxon>Saxifragales</taxon>
        <taxon>Crassulaceae</taxon>
        <taxon>Kalanchoe</taxon>
    </lineage>
</organism>
<keyword evidence="4" id="KW-1185">Reference proteome</keyword>
<evidence type="ECO:0000313" key="4">
    <source>
        <dbReference type="Proteomes" id="UP000594263"/>
    </source>
</evidence>
<evidence type="ECO:0000256" key="2">
    <source>
        <dbReference type="SAM" id="Phobius"/>
    </source>
</evidence>
<evidence type="ECO:0000313" key="3">
    <source>
        <dbReference type="EnsemblPlants" id="Kaladp0071s0226.1.v1.1.CDS.1"/>
    </source>
</evidence>